<evidence type="ECO:0000256" key="13">
    <source>
        <dbReference type="RuleBase" id="RU000304"/>
    </source>
</evidence>
<accession>A0A6L2PV57</accession>
<dbReference type="GO" id="GO:0032506">
    <property type="term" value="P:cytokinetic process"/>
    <property type="evidence" value="ECO:0007669"/>
    <property type="project" value="UniProtKB-ARBA"/>
</dbReference>
<dbReference type="GO" id="GO:0030261">
    <property type="term" value="P:chromosome condensation"/>
    <property type="evidence" value="ECO:0007669"/>
    <property type="project" value="UniProtKB-ARBA"/>
</dbReference>
<dbReference type="Gene3D" id="3.30.200.20">
    <property type="entry name" value="Phosphorylase Kinase, domain 1"/>
    <property type="match status" value="1"/>
</dbReference>
<keyword evidence="17" id="KW-1185">Reference proteome</keyword>
<evidence type="ECO:0000256" key="8">
    <source>
        <dbReference type="ARBA" id="ARBA00048679"/>
    </source>
</evidence>
<protein>
    <recommendedName>
        <fullName evidence="14">Aurora kinase</fullName>
        <ecNumber evidence="14">2.7.11.1</ecNumber>
    </recommendedName>
</protein>
<organism evidence="16 17">
    <name type="scientific">Coptotermes formosanus</name>
    <name type="common">Formosan subterranean termite</name>
    <dbReference type="NCBI Taxonomy" id="36987"/>
    <lineage>
        <taxon>Eukaryota</taxon>
        <taxon>Metazoa</taxon>
        <taxon>Ecdysozoa</taxon>
        <taxon>Arthropoda</taxon>
        <taxon>Hexapoda</taxon>
        <taxon>Insecta</taxon>
        <taxon>Pterygota</taxon>
        <taxon>Neoptera</taxon>
        <taxon>Polyneoptera</taxon>
        <taxon>Dictyoptera</taxon>
        <taxon>Blattodea</taxon>
        <taxon>Blattoidea</taxon>
        <taxon>Termitoidae</taxon>
        <taxon>Rhinotermitidae</taxon>
        <taxon>Coptotermes</taxon>
    </lineage>
</organism>
<evidence type="ECO:0000256" key="1">
    <source>
        <dbReference type="ARBA" id="ARBA00004214"/>
    </source>
</evidence>
<comment type="caution">
    <text evidence="16">The sequence shown here is derived from an EMBL/GenBank/DDBJ whole genome shotgun (WGS) entry which is preliminary data.</text>
</comment>
<keyword evidence="2 13" id="KW-0723">Serine/threonine-protein kinase</keyword>
<evidence type="ECO:0000256" key="6">
    <source>
        <dbReference type="ARBA" id="ARBA00022840"/>
    </source>
</evidence>
<comment type="similarity">
    <text evidence="14">Belongs to the protein kinase superfamily. Ser/Thr protein kinase family. Aurora subfamily.</text>
</comment>
<feature type="binding site" evidence="10">
    <location>
        <begin position="183"/>
        <end position="184"/>
    </location>
    <ligand>
        <name>ATP</name>
        <dbReference type="ChEBI" id="CHEBI:30616"/>
    </ligand>
</feature>
<feature type="domain" description="Protein kinase" evidence="15">
    <location>
        <begin position="54"/>
        <end position="306"/>
    </location>
</feature>
<dbReference type="InParanoid" id="A0A6L2PV57"/>
<evidence type="ECO:0000256" key="10">
    <source>
        <dbReference type="PIRSR" id="PIRSR630616-2"/>
    </source>
</evidence>
<dbReference type="GO" id="GO:0006325">
    <property type="term" value="P:chromatin organization"/>
    <property type="evidence" value="ECO:0007669"/>
    <property type="project" value="UniProtKB-ARBA"/>
</dbReference>
<dbReference type="InterPro" id="IPR030616">
    <property type="entry name" value="Aur-like"/>
</dbReference>
<feature type="active site" description="Proton acceptor" evidence="9">
    <location>
        <position position="179"/>
    </location>
</feature>
<evidence type="ECO:0000259" key="15">
    <source>
        <dbReference type="PROSITE" id="PS50011"/>
    </source>
</evidence>
<dbReference type="InterPro" id="IPR008271">
    <property type="entry name" value="Ser/Thr_kinase_AS"/>
</dbReference>
<feature type="binding site" evidence="10">
    <location>
        <position position="197"/>
    </location>
    <ligand>
        <name>ATP</name>
        <dbReference type="ChEBI" id="CHEBI:30616"/>
    </ligand>
</feature>
<dbReference type="AlphaFoldDB" id="A0A6L2PV57"/>
<evidence type="ECO:0000256" key="9">
    <source>
        <dbReference type="PIRSR" id="PIRSR630616-1"/>
    </source>
</evidence>
<dbReference type="FunFam" id="3.30.200.20:FF:000042">
    <property type="entry name" value="Aurora kinase A"/>
    <property type="match status" value="1"/>
</dbReference>
<reference evidence="17" key="1">
    <citation type="submission" date="2020-01" db="EMBL/GenBank/DDBJ databases">
        <title>Draft genome sequence of the Termite Coptotermes fromosanus.</title>
        <authorList>
            <person name="Itakura S."/>
            <person name="Yosikawa Y."/>
            <person name="Umezawa K."/>
        </authorList>
    </citation>
    <scope>NUCLEOTIDE SEQUENCE [LARGE SCALE GENOMIC DNA]</scope>
</reference>
<comment type="catalytic activity">
    <reaction evidence="7 14">
        <text>L-threonyl-[protein] + ATP = O-phospho-L-threonyl-[protein] + ADP + H(+)</text>
        <dbReference type="Rhea" id="RHEA:46608"/>
        <dbReference type="Rhea" id="RHEA-COMP:11060"/>
        <dbReference type="Rhea" id="RHEA-COMP:11605"/>
        <dbReference type="ChEBI" id="CHEBI:15378"/>
        <dbReference type="ChEBI" id="CHEBI:30013"/>
        <dbReference type="ChEBI" id="CHEBI:30616"/>
        <dbReference type="ChEBI" id="CHEBI:61977"/>
        <dbReference type="ChEBI" id="CHEBI:456216"/>
        <dbReference type="EC" id="2.7.11.1"/>
    </reaction>
</comment>
<feature type="binding site" evidence="10 12">
    <location>
        <position position="83"/>
    </location>
    <ligand>
        <name>ATP</name>
        <dbReference type="ChEBI" id="CHEBI:30616"/>
    </ligand>
</feature>
<dbReference type="GO" id="GO:0005524">
    <property type="term" value="F:ATP binding"/>
    <property type="evidence" value="ECO:0007669"/>
    <property type="project" value="UniProtKB-UniRule"/>
</dbReference>
<keyword evidence="4 10" id="KW-0547">Nucleotide-binding</keyword>
<keyword evidence="6 10" id="KW-0067">ATP-binding</keyword>
<dbReference type="GO" id="GO:0030496">
    <property type="term" value="C:midbody"/>
    <property type="evidence" value="ECO:0007669"/>
    <property type="project" value="UniProtKB-SubCell"/>
</dbReference>
<dbReference type="PANTHER" id="PTHR24350">
    <property type="entry name" value="SERINE/THREONINE-PROTEIN KINASE IAL-RELATED"/>
    <property type="match status" value="1"/>
</dbReference>
<name>A0A6L2PV57_COPFO</name>
<dbReference type="EC" id="2.7.11.1" evidence="14"/>
<evidence type="ECO:0000313" key="17">
    <source>
        <dbReference type="Proteomes" id="UP000502823"/>
    </source>
</evidence>
<dbReference type="FunFam" id="1.10.510.10:FF:000235">
    <property type="entry name" value="Serine/threonine-protein kinase ark1"/>
    <property type="match status" value="1"/>
</dbReference>
<feature type="binding site" evidence="10">
    <location>
        <position position="64"/>
    </location>
    <ligand>
        <name>ATP</name>
        <dbReference type="ChEBI" id="CHEBI:30616"/>
    </ligand>
</feature>
<keyword evidence="3 14" id="KW-0808">Transferase</keyword>
<comment type="catalytic activity">
    <reaction evidence="8 14">
        <text>L-seryl-[protein] + ATP = O-phospho-L-seryl-[protein] + ADP + H(+)</text>
        <dbReference type="Rhea" id="RHEA:17989"/>
        <dbReference type="Rhea" id="RHEA-COMP:9863"/>
        <dbReference type="Rhea" id="RHEA-COMP:11604"/>
        <dbReference type="ChEBI" id="CHEBI:15378"/>
        <dbReference type="ChEBI" id="CHEBI:29999"/>
        <dbReference type="ChEBI" id="CHEBI:30616"/>
        <dbReference type="ChEBI" id="CHEBI:83421"/>
        <dbReference type="ChEBI" id="CHEBI:456216"/>
        <dbReference type="EC" id="2.7.11.1"/>
    </reaction>
</comment>
<proteinExistence type="inferred from homology"/>
<feature type="cross-link" description="Glycyl lysine isopeptide (Lys-Gly) (interchain with G-Cter in SUMO2)" evidence="11">
    <location>
        <position position="181"/>
    </location>
</feature>
<dbReference type="Pfam" id="PF00069">
    <property type="entry name" value="Pkinase"/>
    <property type="match status" value="1"/>
</dbReference>
<dbReference type="PROSITE" id="PS00108">
    <property type="entry name" value="PROTEIN_KINASE_ST"/>
    <property type="match status" value="1"/>
</dbReference>
<comment type="subcellular location">
    <subcellularLocation>
        <location evidence="1">Midbody</location>
    </subcellularLocation>
</comment>
<evidence type="ECO:0000313" key="16">
    <source>
        <dbReference type="EMBL" id="GFG36416.1"/>
    </source>
</evidence>
<dbReference type="PROSITE" id="PS50011">
    <property type="entry name" value="PROTEIN_KINASE_DOM"/>
    <property type="match status" value="1"/>
</dbReference>
<dbReference type="GO" id="GO:0000070">
    <property type="term" value="P:mitotic sister chromatid segregation"/>
    <property type="evidence" value="ECO:0007669"/>
    <property type="project" value="UniProtKB-ARBA"/>
</dbReference>
<dbReference type="InterPro" id="IPR011009">
    <property type="entry name" value="Kinase-like_dom_sf"/>
</dbReference>
<dbReference type="CDD" id="cd14007">
    <property type="entry name" value="STKc_Aurora"/>
    <property type="match status" value="1"/>
</dbReference>
<dbReference type="Gene3D" id="1.10.510.10">
    <property type="entry name" value="Transferase(Phosphotransferase) domain 1"/>
    <property type="match status" value="1"/>
</dbReference>
<sequence>MSIIRQNALSDDVCLVLPDCPPEYRVENENLSLRMFQEIVSRTAKTKKWTIDDFETGCPLGRGKFGRVYLARVKHLHLLVAIKVLYKSEIRKSNVEHQVLREIEIQTHLKHPNILSLRTYFYDEKRIFLVLDYAAGGELYKHLQDSPNHSFSEKKAAKYVYQVADALYYCHLNKVIHRDIKPENLLVTLTGDVVLADFGWSVHAPSSRRKTMCGTLDYLPPEMLDGTMYNEYVDHWCLGVLCYEFLVGKPPFESKDTNETYARIRKVDVRFPRCVPEGAKDLISKLLRRCPTERLPLPDVMKHPWVVNNKGK</sequence>
<evidence type="ECO:0000256" key="4">
    <source>
        <dbReference type="ARBA" id="ARBA00022741"/>
    </source>
</evidence>
<dbReference type="Proteomes" id="UP000502823">
    <property type="component" value="Unassembled WGS sequence"/>
</dbReference>
<gene>
    <name evidence="16" type="ORF">Cfor_01777</name>
</gene>
<dbReference type="SMART" id="SM00220">
    <property type="entry name" value="S_TKc"/>
    <property type="match status" value="1"/>
</dbReference>
<dbReference type="OrthoDB" id="377346at2759"/>
<evidence type="ECO:0000256" key="7">
    <source>
        <dbReference type="ARBA" id="ARBA00047899"/>
    </source>
</evidence>
<evidence type="ECO:0000256" key="14">
    <source>
        <dbReference type="RuleBase" id="RU367134"/>
    </source>
</evidence>
<feature type="binding site" evidence="10">
    <location>
        <begin position="132"/>
        <end position="134"/>
    </location>
    <ligand>
        <name>ATP</name>
        <dbReference type="ChEBI" id="CHEBI:30616"/>
    </ligand>
</feature>
<evidence type="ECO:0000256" key="12">
    <source>
        <dbReference type="PROSITE-ProRule" id="PRU10141"/>
    </source>
</evidence>
<dbReference type="PROSITE" id="PS00107">
    <property type="entry name" value="PROTEIN_KINASE_ATP"/>
    <property type="match status" value="1"/>
</dbReference>
<evidence type="ECO:0000256" key="5">
    <source>
        <dbReference type="ARBA" id="ARBA00022777"/>
    </source>
</evidence>
<dbReference type="InterPro" id="IPR000719">
    <property type="entry name" value="Prot_kinase_dom"/>
</dbReference>
<keyword evidence="5 14" id="KW-0418">Kinase</keyword>
<evidence type="ECO:0000256" key="2">
    <source>
        <dbReference type="ARBA" id="ARBA00022527"/>
    </source>
</evidence>
<dbReference type="EMBL" id="BLKM01009380">
    <property type="protein sequence ID" value="GFG36416.1"/>
    <property type="molecule type" value="Genomic_DNA"/>
</dbReference>
<evidence type="ECO:0000256" key="3">
    <source>
        <dbReference type="ARBA" id="ARBA00022679"/>
    </source>
</evidence>
<dbReference type="InterPro" id="IPR017441">
    <property type="entry name" value="Protein_kinase_ATP_BS"/>
</dbReference>
<dbReference type="SUPFAM" id="SSF56112">
    <property type="entry name" value="Protein kinase-like (PK-like)"/>
    <property type="match status" value="1"/>
</dbReference>
<evidence type="ECO:0000256" key="11">
    <source>
        <dbReference type="PIRSR" id="PIRSR630616-3"/>
    </source>
</evidence>
<dbReference type="GO" id="GO:0004674">
    <property type="term" value="F:protein serine/threonine kinase activity"/>
    <property type="evidence" value="ECO:0007669"/>
    <property type="project" value="UniProtKB-KW"/>
</dbReference>
<dbReference type="FunCoup" id="A0A6L2PV57">
    <property type="interactions" value="31"/>
</dbReference>